<dbReference type="EMBL" id="CABFNQ020000725">
    <property type="protein sequence ID" value="CAH0026857.1"/>
    <property type="molecule type" value="Genomic_DNA"/>
</dbReference>
<evidence type="ECO:0000313" key="2">
    <source>
        <dbReference type="Proteomes" id="UP000696573"/>
    </source>
</evidence>
<accession>A0A9N9VNV5</accession>
<gene>
    <name evidence="1" type="ORF">CRHIZ90672A_00002959</name>
</gene>
<dbReference type="AlphaFoldDB" id="A0A9N9VNV5"/>
<keyword evidence="2" id="KW-1185">Reference proteome</keyword>
<dbReference type="Proteomes" id="UP000696573">
    <property type="component" value="Unassembled WGS sequence"/>
</dbReference>
<sequence>MALRTPPRGAFDKMTFEILPKKYTTVTTDNIWKKGKAHKWSRSCLIPADEKTKETFSIPCKRVLLRKF</sequence>
<protein>
    <submittedName>
        <fullName evidence="1">Uncharacterized protein</fullName>
    </submittedName>
</protein>
<proteinExistence type="predicted"/>
<comment type="caution">
    <text evidence="1">The sequence shown here is derived from an EMBL/GenBank/DDBJ whole genome shotgun (WGS) entry which is preliminary data.</text>
</comment>
<name>A0A9N9VNV5_9HYPO</name>
<evidence type="ECO:0000313" key="1">
    <source>
        <dbReference type="EMBL" id="CAH0026857.1"/>
    </source>
</evidence>
<organism evidence="1 2">
    <name type="scientific">Clonostachys rhizophaga</name>
    <dbReference type="NCBI Taxonomy" id="160324"/>
    <lineage>
        <taxon>Eukaryota</taxon>
        <taxon>Fungi</taxon>
        <taxon>Dikarya</taxon>
        <taxon>Ascomycota</taxon>
        <taxon>Pezizomycotina</taxon>
        <taxon>Sordariomycetes</taxon>
        <taxon>Hypocreomycetidae</taxon>
        <taxon>Hypocreales</taxon>
        <taxon>Bionectriaceae</taxon>
        <taxon>Clonostachys</taxon>
    </lineage>
</organism>
<reference evidence="1" key="1">
    <citation type="submission" date="2021-10" db="EMBL/GenBank/DDBJ databases">
        <authorList>
            <person name="Piombo E."/>
        </authorList>
    </citation>
    <scope>NUCLEOTIDE SEQUENCE</scope>
</reference>